<evidence type="ECO:0000313" key="1">
    <source>
        <dbReference type="EnsemblPlants" id="OPUNC11G12300.1"/>
    </source>
</evidence>
<dbReference type="AlphaFoldDB" id="A0A0E0MFQ9"/>
<accession>A0A0E0MFQ9</accession>
<dbReference type="HOGENOM" id="CLU_187146_0_0_1"/>
<organism evidence="1">
    <name type="scientific">Oryza punctata</name>
    <name type="common">Red rice</name>
    <dbReference type="NCBI Taxonomy" id="4537"/>
    <lineage>
        <taxon>Eukaryota</taxon>
        <taxon>Viridiplantae</taxon>
        <taxon>Streptophyta</taxon>
        <taxon>Embryophyta</taxon>
        <taxon>Tracheophyta</taxon>
        <taxon>Spermatophyta</taxon>
        <taxon>Magnoliopsida</taxon>
        <taxon>Liliopsida</taxon>
        <taxon>Poales</taxon>
        <taxon>Poaceae</taxon>
        <taxon>BOP clade</taxon>
        <taxon>Oryzoideae</taxon>
        <taxon>Oryzeae</taxon>
        <taxon>Oryzinae</taxon>
        <taxon>Oryza</taxon>
    </lineage>
</organism>
<sequence length="73" mass="8714">MGHEQIHIILSWEVRATDYESTDKQKGNDRREITGATPAMNRIHTHKRVLQVYVRDNLDHYGFVDINKRMFYP</sequence>
<protein>
    <submittedName>
        <fullName evidence="1">Uncharacterized protein</fullName>
    </submittedName>
</protein>
<reference evidence="1" key="1">
    <citation type="submission" date="2015-04" db="UniProtKB">
        <authorList>
            <consortium name="EnsemblPlants"/>
        </authorList>
    </citation>
    <scope>IDENTIFICATION</scope>
</reference>
<evidence type="ECO:0000313" key="2">
    <source>
        <dbReference type="Proteomes" id="UP000026962"/>
    </source>
</evidence>
<keyword evidence="2" id="KW-1185">Reference proteome</keyword>
<dbReference type="Proteomes" id="UP000026962">
    <property type="component" value="Chromosome 11"/>
</dbReference>
<name>A0A0E0MFQ9_ORYPU</name>
<proteinExistence type="predicted"/>
<dbReference type="EnsemblPlants" id="OPUNC11G12300.1">
    <property type="protein sequence ID" value="OPUNC11G12300.1"/>
    <property type="gene ID" value="OPUNC11G12300"/>
</dbReference>
<reference evidence="1" key="2">
    <citation type="submission" date="2018-05" db="EMBL/GenBank/DDBJ databases">
        <title>OpunRS2 (Oryza punctata Reference Sequence Version 2).</title>
        <authorList>
            <person name="Zhang J."/>
            <person name="Kudrna D."/>
            <person name="Lee S."/>
            <person name="Talag J."/>
            <person name="Welchert J."/>
            <person name="Wing R.A."/>
        </authorList>
    </citation>
    <scope>NUCLEOTIDE SEQUENCE [LARGE SCALE GENOMIC DNA]</scope>
</reference>
<dbReference type="Gramene" id="OPUNC11G12300.1">
    <property type="protein sequence ID" value="OPUNC11G12300.1"/>
    <property type="gene ID" value="OPUNC11G12300"/>
</dbReference>